<evidence type="ECO:0000313" key="4">
    <source>
        <dbReference type="EMBL" id="MFC5567933.1"/>
    </source>
</evidence>
<organism evidence="4 5">
    <name type="scientific">Rubellimicrobium aerolatum</name>
    <dbReference type="NCBI Taxonomy" id="490979"/>
    <lineage>
        <taxon>Bacteria</taxon>
        <taxon>Pseudomonadati</taxon>
        <taxon>Pseudomonadota</taxon>
        <taxon>Alphaproteobacteria</taxon>
        <taxon>Rhodobacterales</taxon>
        <taxon>Roseobacteraceae</taxon>
        <taxon>Rubellimicrobium</taxon>
    </lineage>
</organism>
<dbReference type="CDD" id="cd00338">
    <property type="entry name" value="Ser_Recombinase"/>
    <property type="match status" value="1"/>
</dbReference>
<dbReference type="InterPro" id="IPR011109">
    <property type="entry name" value="DNA_bind_recombinase_dom"/>
</dbReference>
<protein>
    <submittedName>
        <fullName evidence="4">Recombinase family protein</fullName>
    </submittedName>
</protein>
<evidence type="ECO:0000259" key="3">
    <source>
        <dbReference type="PROSITE" id="PS51736"/>
    </source>
</evidence>
<dbReference type="RefSeq" id="WP_209842844.1">
    <property type="nucleotide sequence ID" value="NZ_JAGGJP010000019.1"/>
</dbReference>
<gene>
    <name evidence="4" type="ORF">ACFPOC_16085</name>
</gene>
<keyword evidence="2" id="KW-0233">DNA recombination</keyword>
<keyword evidence="1" id="KW-0238">DNA-binding</keyword>
<dbReference type="SMART" id="SM00857">
    <property type="entry name" value="Resolvase"/>
    <property type="match status" value="1"/>
</dbReference>
<dbReference type="PANTHER" id="PTHR30461">
    <property type="entry name" value="DNA-INVERTASE FROM LAMBDOID PROPHAGE"/>
    <property type="match status" value="1"/>
</dbReference>
<dbReference type="Gene3D" id="3.40.50.1390">
    <property type="entry name" value="Resolvase, N-terminal catalytic domain"/>
    <property type="match status" value="1"/>
</dbReference>
<dbReference type="Proteomes" id="UP001596056">
    <property type="component" value="Unassembled WGS sequence"/>
</dbReference>
<keyword evidence="5" id="KW-1185">Reference proteome</keyword>
<evidence type="ECO:0000313" key="5">
    <source>
        <dbReference type="Proteomes" id="UP001596056"/>
    </source>
</evidence>
<dbReference type="Pfam" id="PF07508">
    <property type="entry name" value="Recombinase"/>
    <property type="match status" value="1"/>
</dbReference>
<accession>A0ABW0SFZ6</accession>
<proteinExistence type="predicted"/>
<dbReference type="PANTHER" id="PTHR30461:SF2">
    <property type="entry name" value="SERINE RECOMBINASE PINE-RELATED"/>
    <property type="match status" value="1"/>
</dbReference>
<evidence type="ECO:0000256" key="2">
    <source>
        <dbReference type="ARBA" id="ARBA00023172"/>
    </source>
</evidence>
<sequence length="224" mass="24394">MQRYVTYFRVSTKEQGRSGLGLEAQERDVKLFLEGFADVPWEVMGTFTDVQSGTEDERPELGKALALVRQTGATLLVAKLDRLSRKVSFIAPLMDDPKVRLRVAVMPHADKFQLHIYAALAEQEREFISARTRAALGQAKARGVKLGGLRDKTDARNVAVQAQARANAERVAGIVQPLRSQGETLRAIADALNGAGVSTARGGTWSASQVQRVLERLAGGEVLP</sequence>
<comment type="caution">
    <text evidence="4">The sequence shown here is derived from an EMBL/GenBank/DDBJ whole genome shotgun (WGS) entry which is preliminary data.</text>
</comment>
<dbReference type="SUPFAM" id="SSF53041">
    <property type="entry name" value="Resolvase-like"/>
    <property type="match status" value="1"/>
</dbReference>
<dbReference type="PROSITE" id="PS51736">
    <property type="entry name" value="RECOMBINASES_3"/>
    <property type="match status" value="1"/>
</dbReference>
<dbReference type="Pfam" id="PF00239">
    <property type="entry name" value="Resolvase"/>
    <property type="match status" value="1"/>
</dbReference>
<evidence type="ECO:0000256" key="1">
    <source>
        <dbReference type="ARBA" id="ARBA00023125"/>
    </source>
</evidence>
<dbReference type="EMBL" id="JBHSNA010000022">
    <property type="protein sequence ID" value="MFC5567933.1"/>
    <property type="molecule type" value="Genomic_DNA"/>
</dbReference>
<dbReference type="InterPro" id="IPR050639">
    <property type="entry name" value="SSR_resolvase"/>
</dbReference>
<name>A0ABW0SFZ6_9RHOB</name>
<feature type="domain" description="Resolvase/invertase-type recombinase catalytic" evidence="3">
    <location>
        <begin position="3"/>
        <end position="143"/>
    </location>
</feature>
<dbReference type="InterPro" id="IPR006119">
    <property type="entry name" value="Resolv_N"/>
</dbReference>
<dbReference type="InterPro" id="IPR036162">
    <property type="entry name" value="Resolvase-like_N_sf"/>
</dbReference>
<reference evidence="5" key="1">
    <citation type="journal article" date="2019" name="Int. J. Syst. Evol. Microbiol.">
        <title>The Global Catalogue of Microorganisms (GCM) 10K type strain sequencing project: providing services to taxonomists for standard genome sequencing and annotation.</title>
        <authorList>
            <consortium name="The Broad Institute Genomics Platform"/>
            <consortium name="The Broad Institute Genome Sequencing Center for Infectious Disease"/>
            <person name="Wu L."/>
            <person name="Ma J."/>
        </authorList>
    </citation>
    <scope>NUCLEOTIDE SEQUENCE [LARGE SCALE GENOMIC DNA]</scope>
    <source>
        <strain evidence="5">KACC 11588</strain>
    </source>
</reference>